<evidence type="ECO:0000313" key="2">
    <source>
        <dbReference type="EMBL" id="MDD9206630.1"/>
    </source>
</evidence>
<keyword evidence="3" id="KW-1185">Reference proteome</keyword>
<reference evidence="2" key="1">
    <citation type="submission" date="2023-02" db="EMBL/GenBank/DDBJ databases">
        <title>Georgenia sp.10Sc9-8, isolated from a soil sample collected from the Taklamakan desert.</title>
        <authorList>
            <person name="Liu S."/>
        </authorList>
    </citation>
    <scope>NUCLEOTIDE SEQUENCE</scope>
    <source>
        <strain evidence="2">10Sc9-8</strain>
    </source>
</reference>
<sequence>MQRTRWQTLVVLAVLVGLGSAVVLRLLDAQGLAPVPVPALSGAGLAVLAVVLLVLGRSVRRMVSGEESRMTALGAARVAMLAKASALGGAALTGYFGAQLATALEHVAAPLPRAQAWASGGAVLACLLLVGAGLVVEWWCRLPPDDDDDDPDELVGDLS</sequence>
<comment type="caution">
    <text evidence="2">The sequence shown here is derived from an EMBL/GenBank/DDBJ whole genome shotgun (WGS) entry which is preliminary data.</text>
</comment>
<organism evidence="2 3">
    <name type="scientific">Georgenia halotolerans</name>
    <dbReference type="NCBI Taxonomy" id="3028317"/>
    <lineage>
        <taxon>Bacteria</taxon>
        <taxon>Bacillati</taxon>
        <taxon>Actinomycetota</taxon>
        <taxon>Actinomycetes</taxon>
        <taxon>Micrococcales</taxon>
        <taxon>Bogoriellaceae</taxon>
        <taxon>Georgenia</taxon>
    </lineage>
</organism>
<dbReference type="Pfam" id="PF11377">
    <property type="entry name" value="DUF3180"/>
    <property type="match status" value="1"/>
</dbReference>
<dbReference type="EMBL" id="JARACI010000938">
    <property type="protein sequence ID" value="MDD9206630.1"/>
    <property type="molecule type" value="Genomic_DNA"/>
</dbReference>
<proteinExistence type="predicted"/>
<gene>
    <name evidence="2" type="ORF">PU560_09160</name>
</gene>
<evidence type="ECO:0000256" key="1">
    <source>
        <dbReference type="SAM" id="Phobius"/>
    </source>
</evidence>
<evidence type="ECO:0000313" key="3">
    <source>
        <dbReference type="Proteomes" id="UP001165561"/>
    </source>
</evidence>
<name>A0ABT5TX24_9MICO</name>
<keyword evidence="1" id="KW-0472">Membrane</keyword>
<protein>
    <submittedName>
        <fullName evidence="2">DUF3180 domain-containing protein</fullName>
    </submittedName>
</protein>
<feature type="transmembrane region" description="Helical" evidence="1">
    <location>
        <begin position="37"/>
        <end position="55"/>
    </location>
</feature>
<dbReference type="InterPro" id="IPR021517">
    <property type="entry name" value="DUF3180"/>
</dbReference>
<feature type="transmembrane region" description="Helical" evidence="1">
    <location>
        <begin position="116"/>
        <end position="136"/>
    </location>
</feature>
<keyword evidence="1" id="KW-1133">Transmembrane helix</keyword>
<feature type="transmembrane region" description="Helical" evidence="1">
    <location>
        <begin position="75"/>
        <end position="96"/>
    </location>
</feature>
<keyword evidence="1" id="KW-0812">Transmembrane</keyword>
<dbReference type="Proteomes" id="UP001165561">
    <property type="component" value="Unassembled WGS sequence"/>
</dbReference>
<accession>A0ABT5TX24</accession>